<dbReference type="Pfam" id="PF00717">
    <property type="entry name" value="Peptidase_S24"/>
    <property type="match status" value="1"/>
</dbReference>
<evidence type="ECO:0000313" key="3">
    <source>
        <dbReference type="Proteomes" id="UP000249739"/>
    </source>
</evidence>
<sequence length="181" mass="19946">MDAKWLNDQFDKNPEKSKGDLSDVLGIQASGISKMLAGTRQIKAKEYMLMRKFFDMPGTGDAVIRKSGSIQSSSALRAEDPSRQSWTTQTPFYDVVEVIDSAMVPDFLPGERVLIDGSGKLEDRPGIFAIKHQGKTMIRIAEKISASSIKLSSISKPSEAETISTIKLKILGRVIAKLNWL</sequence>
<dbReference type="EMBL" id="QFOT01000179">
    <property type="protein sequence ID" value="PZP53484.1"/>
    <property type="molecule type" value="Genomic_DNA"/>
</dbReference>
<reference evidence="2 3" key="1">
    <citation type="submission" date="2017-08" db="EMBL/GenBank/DDBJ databases">
        <title>Infants hospitalized years apart are colonized by the same room-sourced microbial strains.</title>
        <authorList>
            <person name="Brooks B."/>
            <person name="Olm M.R."/>
            <person name="Firek B.A."/>
            <person name="Baker R."/>
            <person name="Thomas B.C."/>
            <person name="Morowitz M.J."/>
            <person name="Banfield J.F."/>
        </authorList>
    </citation>
    <scope>NUCLEOTIDE SEQUENCE [LARGE SCALE GENOMIC DNA]</scope>
    <source>
        <strain evidence="2">S2_006_000_R2_64</strain>
    </source>
</reference>
<proteinExistence type="predicted"/>
<dbReference type="Proteomes" id="UP000249739">
    <property type="component" value="Unassembled WGS sequence"/>
</dbReference>
<evidence type="ECO:0000259" key="1">
    <source>
        <dbReference type="Pfam" id="PF00717"/>
    </source>
</evidence>
<gene>
    <name evidence="2" type="ORF">DI586_11005</name>
</gene>
<comment type="caution">
    <text evidence="2">The sequence shown here is derived from an EMBL/GenBank/DDBJ whole genome shotgun (WGS) entry which is preliminary data.</text>
</comment>
<dbReference type="InterPro" id="IPR015927">
    <property type="entry name" value="Peptidase_S24_S26A/B/C"/>
</dbReference>
<protein>
    <recommendedName>
        <fullName evidence="1">Peptidase S24/S26A/S26B/S26C domain-containing protein</fullName>
    </recommendedName>
</protein>
<name>A0A2W5FGP3_9BACT</name>
<accession>A0A2W5FGP3</accession>
<organism evidence="2 3">
    <name type="scientific">Micavibrio aeruginosavorus</name>
    <dbReference type="NCBI Taxonomy" id="349221"/>
    <lineage>
        <taxon>Bacteria</taxon>
        <taxon>Pseudomonadati</taxon>
        <taxon>Bdellovibrionota</taxon>
        <taxon>Bdellovibrionia</taxon>
        <taxon>Bdellovibrionales</taxon>
        <taxon>Pseudobdellovibrionaceae</taxon>
        <taxon>Micavibrio</taxon>
    </lineage>
</organism>
<evidence type="ECO:0000313" key="2">
    <source>
        <dbReference type="EMBL" id="PZP53484.1"/>
    </source>
</evidence>
<dbReference type="AlphaFoldDB" id="A0A2W5FGP3"/>
<feature type="domain" description="Peptidase S24/S26A/S26B/S26C" evidence="1">
    <location>
        <begin position="77"/>
        <end position="175"/>
    </location>
</feature>